<evidence type="ECO:0000313" key="3">
    <source>
        <dbReference type="EMBL" id="SDE26620.1"/>
    </source>
</evidence>
<dbReference type="OrthoDB" id="1513190at2"/>
<proteinExistence type="predicted"/>
<accession>A0A1G7BIS0</accession>
<evidence type="ECO:0008006" key="5">
    <source>
        <dbReference type="Google" id="ProtNLM"/>
    </source>
</evidence>
<gene>
    <name evidence="3" type="ORF">SAMN04487894_1306</name>
</gene>
<dbReference type="Proteomes" id="UP000198757">
    <property type="component" value="Unassembled WGS sequence"/>
</dbReference>
<feature type="chain" id="PRO_5011614627" description="Lipoprotein" evidence="2">
    <location>
        <begin position="22"/>
        <end position="129"/>
    </location>
</feature>
<dbReference type="STRING" id="1285928.SAMN04487894_1306"/>
<keyword evidence="2" id="KW-0732">Signal</keyword>
<dbReference type="AlphaFoldDB" id="A0A1G7BIS0"/>
<evidence type="ECO:0000256" key="1">
    <source>
        <dbReference type="SAM" id="MobiDB-lite"/>
    </source>
</evidence>
<keyword evidence="4" id="KW-1185">Reference proteome</keyword>
<dbReference type="EMBL" id="FMZO01000030">
    <property type="protein sequence ID" value="SDE26620.1"/>
    <property type="molecule type" value="Genomic_DNA"/>
</dbReference>
<feature type="region of interest" description="Disordered" evidence="1">
    <location>
        <begin position="95"/>
        <end position="114"/>
    </location>
</feature>
<reference evidence="4" key="1">
    <citation type="submission" date="2016-10" db="EMBL/GenBank/DDBJ databases">
        <authorList>
            <person name="Varghese N."/>
            <person name="Submissions S."/>
        </authorList>
    </citation>
    <scope>NUCLEOTIDE SEQUENCE [LARGE SCALE GENOMIC DNA]</scope>
    <source>
        <strain evidence="4">DSM 25811 / CCM 8410 / LMG 26954 / E90</strain>
    </source>
</reference>
<sequence>MKSIFPILVMLLLFLSACDPSSEFRKTVDNKSNYNLLIYEYHNPGSKTLVKSGEKKVIASGSYMGTNNVKSCVAVGDSVICEVEGKDGLKVSKDFNNDNDWSTSSSGNNSKGYRSECNMVISNNDIMPE</sequence>
<organism evidence="3 4">
    <name type="scientific">Niabella drilacis (strain DSM 25811 / CCM 8410 / CCUG 62505 / LMG 26954 / E90)</name>
    <dbReference type="NCBI Taxonomy" id="1285928"/>
    <lineage>
        <taxon>Bacteria</taxon>
        <taxon>Pseudomonadati</taxon>
        <taxon>Bacteroidota</taxon>
        <taxon>Chitinophagia</taxon>
        <taxon>Chitinophagales</taxon>
        <taxon>Chitinophagaceae</taxon>
        <taxon>Niabella</taxon>
    </lineage>
</organism>
<dbReference type="RefSeq" id="WP_090393540.1">
    <property type="nucleotide sequence ID" value="NZ_FMZO01000030.1"/>
</dbReference>
<dbReference type="PROSITE" id="PS51257">
    <property type="entry name" value="PROKAR_LIPOPROTEIN"/>
    <property type="match status" value="1"/>
</dbReference>
<feature type="compositionally biased region" description="Polar residues" evidence="1">
    <location>
        <begin position="98"/>
        <end position="112"/>
    </location>
</feature>
<evidence type="ECO:0000256" key="2">
    <source>
        <dbReference type="SAM" id="SignalP"/>
    </source>
</evidence>
<evidence type="ECO:0000313" key="4">
    <source>
        <dbReference type="Proteomes" id="UP000198757"/>
    </source>
</evidence>
<feature type="signal peptide" evidence="2">
    <location>
        <begin position="1"/>
        <end position="21"/>
    </location>
</feature>
<protein>
    <recommendedName>
        <fullName evidence="5">Lipoprotein</fullName>
    </recommendedName>
</protein>
<name>A0A1G7BIS0_NIADE</name>